<sequence>MFRTLYPSRRIRSPVIISHSKSFFTQRLGGGIIKNGRKRFSKFRPVFDCLCERKRGKDFFFVEKVRATS</sequence>
<comment type="caution">
    <text evidence="1">The sequence shown here is derived from an EMBL/GenBank/DDBJ whole genome shotgun (WGS) entry which is preliminary data.</text>
</comment>
<gene>
    <name evidence="1" type="ORF">A3G52_02595</name>
</gene>
<dbReference type="Proteomes" id="UP000177269">
    <property type="component" value="Unassembled WGS sequence"/>
</dbReference>
<protein>
    <submittedName>
        <fullName evidence="1">Uncharacterized protein</fullName>
    </submittedName>
</protein>
<evidence type="ECO:0000313" key="1">
    <source>
        <dbReference type="EMBL" id="OHA41534.1"/>
    </source>
</evidence>
<reference evidence="1 2" key="1">
    <citation type="journal article" date="2016" name="Nat. Commun.">
        <title>Thousands of microbial genomes shed light on interconnected biogeochemical processes in an aquifer system.</title>
        <authorList>
            <person name="Anantharaman K."/>
            <person name="Brown C.T."/>
            <person name="Hug L.A."/>
            <person name="Sharon I."/>
            <person name="Castelle C.J."/>
            <person name="Probst A.J."/>
            <person name="Thomas B.C."/>
            <person name="Singh A."/>
            <person name="Wilkins M.J."/>
            <person name="Karaoz U."/>
            <person name="Brodie E.L."/>
            <person name="Williams K.H."/>
            <person name="Hubbard S.S."/>
            <person name="Banfield J.F."/>
        </authorList>
    </citation>
    <scope>NUCLEOTIDE SEQUENCE [LARGE SCALE GENOMIC DNA]</scope>
</reference>
<evidence type="ECO:0000313" key="2">
    <source>
        <dbReference type="Proteomes" id="UP000177269"/>
    </source>
</evidence>
<organism evidence="1 2">
    <name type="scientific">Candidatus Taylorbacteria bacterium RIFCSPLOWO2_12_FULL_43_20</name>
    <dbReference type="NCBI Taxonomy" id="1802332"/>
    <lineage>
        <taxon>Bacteria</taxon>
        <taxon>Candidatus Tayloriibacteriota</taxon>
    </lineage>
</organism>
<dbReference type="AlphaFoldDB" id="A0A1G2NZL8"/>
<dbReference type="EMBL" id="MHSK01000031">
    <property type="protein sequence ID" value="OHA41534.1"/>
    <property type="molecule type" value="Genomic_DNA"/>
</dbReference>
<name>A0A1G2NZL8_9BACT</name>
<accession>A0A1G2NZL8</accession>
<proteinExistence type="predicted"/>